<name>M4BFN5_HYAAE</name>
<accession>M4BFN5</accession>
<evidence type="ECO:0000313" key="6">
    <source>
        <dbReference type="Proteomes" id="UP000011713"/>
    </source>
</evidence>
<keyword evidence="2 3" id="KW-0040">ANK repeat</keyword>
<keyword evidence="1" id="KW-0677">Repeat</keyword>
<dbReference type="InParanoid" id="M4BFN5"/>
<dbReference type="InterPro" id="IPR036770">
    <property type="entry name" value="Ankyrin_rpt-contain_sf"/>
</dbReference>
<feature type="repeat" description="ANK" evidence="3">
    <location>
        <begin position="65"/>
        <end position="97"/>
    </location>
</feature>
<evidence type="ECO:0000256" key="4">
    <source>
        <dbReference type="SAM" id="Phobius"/>
    </source>
</evidence>
<protein>
    <submittedName>
        <fullName evidence="5">Uncharacterized protein</fullName>
    </submittedName>
</protein>
<reference evidence="6" key="1">
    <citation type="journal article" date="2010" name="Science">
        <title>Signatures of adaptation to obligate biotrophy in the Hyaloperonospora arabidopsidis genome.</title>
        <authorList>
            <person name="Baxter L."/>
            <person name="Tripathy S."/>
            <person name="Ishaque N."/>
            <person name="Boot N."/>
            <person name="Cabral A."/>
            <person name="Kemen E."/>
            <person name="Thines M."/>
            <person name="Ah-Fong A."/>
            <person name="Anderson R."/>
            <person name="Badejoko W."/>
            <person name="Bittner-Eddy P."/>
            <person name="Boore J.L."/>
            <person name="Chibucos M.C."/>
            <person name="Coates M."/>
            <person name="Dehal P."/>
            <person name="Delehaunty K."/>
            <person name="Dong S."/>
            <person name="Downton P."/>
            <person name="Dumas B."/>
            <person name="Fabro G."/>
            <person name="Fronick C."/>
            <person name="Fuerstenberg S.I."/>
            <person name="Fulton L."/>
            <person name="Gaulin E."/>
            <person name="Govers F."/>
            <person name="Hughes L."/>
            <person name="Humphray S."/>
            <person name="Jiang R.H."/>
            <person name="Judelson H."/>
            <person name="Kamoun S."/>
            <person name="Kyung K."/>
            <person name="Meijer H."/>
            <person name="Minx P."/>
            <person name="Morris P."/>
            <person name="Nelson J."/>
            <person name="Phuntumart V."/>
            <person name="Qutob D."/>
            <person name="Rehmany A."/>
            <person name="Rougon-Cardoso A."/>
            <person name="Ryden P."/>
            <person name="Torto-Alalibo T."/>
            <person name="Studholme D."/>
            <person name="Wang Y."/>
            <person name="Win J."/>
            <person name="Wood J."/>
            <person name="Clifton S.W."/>
            <person name="Rogers J."/>
            <person name="Van den Ackerveken G."/>
            <person name="Jones J.D."/>
            <person name="McDowell J.M."/>
            <person name="Beynon J."/>
            <person name="Tyler B.M."/>
        </authorList>
    </citation>
    <scope>NUCLEOTIDE SEQUENCE [LARGE SCALE GENOMIC DNA]</scope>
    <source>
        <strain evidence="6">Emoy2</strain>
    </source>
</reference>
<evidence type="ECO:0000313" key="5">
    <source>
        <dbReference type="EnsemblProtists" id="HpaP805105"/>
    </source>
</evidence>
<dbReference type="AlphaFoldDB" id="M4BFN5"/>
<dbReference type="EMBL" id="JH598211">
    <property type="status" value="NOT_ANNOTATED_CDS"/>
    <property type="molecule type" value="Genomic_DNA"/>
</dbReference>
<dbReference type="PROSITE" id="PS50088">
    <property type="entry name" value="ANK_REPEAT"/>
    <property type="match status" value="3"/>
</dbReference>
<sequence length="211" mass="23395">MEIRAAVKTGDVTKLQKLLDTGVHLDTKDQDERTPLHWACASSRLDVAEFLLEQVHASIDVQDDAKWTPLMSAVSAGYNDVLGLLLSRGVDAKFANVNRQIPLHYHKGGGRLFIVWGLSCTYIVSVWLAAIIAQLVDHGAKVDCRDVDGNTPLHLAISEGYEDIARYLLDFGADRSAKNNEEKRCVDLANFAFKAEIHAIVSKRKECDVHL</sequence>
<dbReference type="eggNOG" id="KOG4412">
    <property type="taxonomic scope" value="Eukaryota"/>
</dbReference>
<dbReference type="HOGENOM" id="CLU_000134_18_2_1"/>
<dbReference type="Pfam" id="PF00023">
    <property type="entry name" value="Ank"/>
    <property type="match status" value="1"/>
</dbReference>
<evidence type="ECO:0000256" key="1">
    <source>
        <dbReference type="ARBA" id="ARBA00022737"/>
    </source>
</evidence>
<evidence type="ECO:0000256" key="2">
    <source>
        <dbReference type="ARBA" id="ARBA00023043"/>
    </source>
</evidence>
<dbReference type="Proteomes" id="UP000011713">
    <property type="component" value="Unassembled WGS sequence"/>
</dbReference>
<proteinExistence type="predicted"/>
<dbReference type="STRING" id="559515.M4BFN5"/>
<keyword evidence="4" id="KW-1133">Transmembrane helix</keyword>
<dbReference type="Gene3D" id="1.25.40.20">
    <property type="entry name" value="Ankyrin repeat-containing domain"/>
    <property type="match status" value="3"/>
</dbReference>
<evidence type="ECO:0000256" key="3">
    <source>
        <dbReference type="PROSITE-ProRule" id="PRU00023"/>
    </source>
</evidence>
<reference evidence="5" key="2">
    <citation type="submission" date="2015-06" db="UniProtKB">
        <authorList>
            <consortium name="EnsemblProtists"/>
        </authorList>
    </citation>
    <scope>IDENTIFICATION</scope>
    <source>
        <strain evidence="5">Emoy2</strain>
    </source>
</reference>
<feature type="repeat" description="ANK" evidence="3">
    <location>
        <begin position="148"/>
        <end position="180"/>
    </location>
</feature>
<dbReference type="InterPro" id="IPR002110">
    <property type="entry name" value="Ankyrin_rpt"/>
</dbReference>
<keyword evidence="6" id="KW-1185">Reference proteome</keyword>
<feature type="repeat" description="ANK" evidence="3">
    <location>
        <begin position="31"/>
        <end position="53"/>
    </location>
</feature>
<dbReference type="SUPFAM" id="SSF48403">
    <property type="entry name" value="Ankyrin repeat"/>
    <property type="match status" value="1"/>
</dbReference>
<dbReference type="PANTHER" id="PTHR24171">
    <property type="entry name" value="ANKYRIN REPEAT DOMAIN-CONTAINING PROTEIN 39-RELATED"/>
    <property type="match status" value="1"/>
</dbReference>
<dbReference type="PROSITE" id="PS50297">
    <property type="entry name" value="ANK_REP_REGION"/>
    <property type="match status" value="2"/>
</dbReference>
<keyword evidence="4" id="KW-0812">Transmembrane</keyword>
<dbReference type="VEuPathDB" id="FungiDB:HpaG805105"/>
<organism evidence="5 6">
    <name type="scientific">Hyaloperonospora arabidopsidis (strain Emoy2)</name>
    <name type="common">Downy mildew agent</name>
    <name type="synonym">Peronospora arabidopsidis</name>
    <dbReference type="NCBI Taxonomy" id="559515"/>
    <lineage>
        <taxon>Eukaryota</taxon>
        <taxon>Sar</taxon>
        <taxon>Stramenopiles</taxon>
        <taxon>Oomycota</taxon>
        <taxon>Peronosporomycetes</taxon>
        <taxon>Peronosporales</taxon>
        <taxon>Peronosporaceae</taxon>
        <taxon>Hyaloperonospora</taxon>
    </lineage>
</organism>
<dbReference type="PANTHER" id="PTHR24171:SF9">
    <property type="entry name" value="ANKYRIN REPEAT DOMAIN-CONTAINING PROTEIN 39"/>
    <property type="match status" value="1"/>
</dbReference>
<dbReference type="SMART" id="SM00248">
    <property type="entry name" value="ANK"/>
    <property type="match status" value="3"/>
</dbReference>
<dbReference type="OMA" id="LMRASEC"/>
<dbReference type="Pfam" id="PF12796">
    <property type="entry name" value="Ank_2"/>
    <property type="match status" value="1"/>
</dbReference>
<dbReference type="EnsemblProtists" id="HpaT805105">
    <property type="protein sequence ID" value="HpaP805105"/>
    <property type="gene ID" value="HpaG805105"/>
</dbReference>
<feature type="transmembrane region" description="Helical" evidence="4">
    <location>
        <begin position="113"/>
        <end position="136"/>
    </location>
</feature>
<keyword evidence="4" id="KW-0472">Membrane</keyword>